<accession>A0ABR2C0Z6</accession>
<protein>
    <submittedName>
        <fullName evidence="2">Uncharacterized protein</fullName>
    </submittedName>
</protein>
<feature type="compositionally biased region" description="Polar residues" evidence="1">
    <location>
        <begin position="14"/>
        <end position="24"/>
    </location>
</feature>
<evidence type="ECO:0000313" key="2">
    <source>
        <dbReference type="EMBL" id="KAK8513051.1"/>
    </source>
</evidence>
<evidence type="ECO:0000256" key="1">
    <source>
        <dbReference type="SAM" id="MobiDB-lite"/>
    </source>
</evidence>
<organism evidence="2 3">
    <name type="scientific">Hibiscus sabdariffa</name>
    <name type="common">roselle</name>
    <dbReference type="NCBI Taxonomy" id="183260"/>
    <lineage>
        <taxon>Eukaryota</taxon>
        <taxon>Viridiplantae</taxon>
        <taxon>Streptophyta</taxon>
        <taxon>Embryophyta</taxon>
        <taxon>Tracheophyta</taxon>
        <taxon>Spermatophyta</taxon>
        <taxon>Magnoliopsida</taxon>
        <taxon>eudicotyledons</taxon>
        <taxon>Gunneridae</taxon>
        <taxon>Pentapetalae</taxon>
        <taxon>rosids</taxon>
        <taxon>malvids</taxon>
        <taxon>Malvales</taxon>
        <taxon>Malvaceae</taxon>
        <taxon>Malvoideae</taxon>
        <taxon>Hibiscus</taxon>
    </lineage>
</organism>
<reference evidence="2 3" key="1">
    <citation type="journal article" date="2024" name="G3 (Bethesda)">
        <title>Genome assembly of Hibiscus sabdariffa L. provides insights into metabolisms of medicinal natural products.</title>
        <authorList>
            <person name="Kim T."/>
        </authorList>
    </citation>
    <scope>NUCLEOTIDE SEQUENCE [LARGE SCALE GENOMIC DNA]</scope>
    <source>
        <strain evidence="2">TK-2024</strain>
        <tissue evidence="2">Old leaves</tissue>
    </source>
</reference>
<proteinExistence type="predicted"/>
<comment type="caution">
    <text evidence="2">The sequence shown here is derived from an EMBL/GenBank/DDBJ whole genome shotgun (WGS) entry which is preliminary data.</text>
</comment>
<sequence length="145" mass="15094">MSESGEAVTGDGDLSSSLRSTKAFTSKKPINVQTVDESVVVSGILNDELSPVDTVPRLVMSSDNEQVTQSTSDYMVDSELHVAREVTSNEGSPCASNPSPTVSGQLEVDFDSGNSSSEVPPVDTGIVTADGCPDGMWLAASGYFV</sequence>
<gene>
    <name evidence="2" type="ORF">V6N12_030457</name>
</gene>
<dbReference type="EMBL" id="JBBPBM010000071">
    <property type="protein sequence ID" value="KAK8513051.1"/>
    <property type="molecule type" value="Genomic_DNA"/>
</dbReference>
<keyword evidence="3" id="KW-1185">Reference proteome</keyword>
<dbReference type="Proteomes" id="UP001472677">
    <property type="component" value="Unassembled WGS sequence"/>
</dbReference>
<feature type="region of interest" description="Disordered" evidence="1">
    <location>
        <begin position="1"/>
        <end position="27"/>
    </location>
</feature>
<name>A0ABR2C0Z6_9ROSI</name>
<evidence type="ECO:0000313" key="3">
    <source>
        <dbReference type="Proteomes" id="UP001472677"/>
    </source>
</evidence>